<evidence type="ECO:0000313" key="2">
    <source>
        <dbReference type="EMBL" id="KAH9323134.1"/>
    </source>
</evidence>
<feature type="compositionally biased region" description="Basic and acidic residues" evidence="1">
    <location>
        <begin position="1"/>
        <end position="10"/>
    </location>
</feature>
<protein>
    <submittedName>
        <fullName evidence="2">Uncharacterized protein</fullName>
    </submittedName>
</protein>
<name>A0AA38LG45_TAXCH</name>
<feature type="non-terminal residue" evidence="2">
    <location>
        <position position="54"/>
    </location>
</feature>
<proteinExistence type="predicted"/>
<evidence type="ECO:0000256" key="1">
    <source>
        <dbReference type="SAM" id="MobiDB-lite"/>
    </source>
</evidence>
<reference evidence="2 3" key="1">
    <citation type="journal article" date="2021" name="Nat. Plants">
        <title>The Taxus genome provides insights into paclitaxel biosynthesis.</title>
        <authorList>
            <person name="Xiong X."/>
            <person name="Gou J."/>
            <person name="Liao Q."/>
            <person name="Li Y."/>
            <person name="Zhou Q."/>
            <person name="Bi G."/>
            <person name="Li C."/>
            <person name="Du R."/>
            <person name="Wang X."/>
            <person name="Sun T."/>
            <person name="Guo L."/>
            <person name="Liang H."/>
            <person name="Lu P."/>
            <person name="Wu Y."/>
            <person name="Zhang Z."/>
            <person name="Ro D.K."/>
            <person name="Shang Y."/>
            <person name="Huang S."/>
            <person name="Yan J."/>
        </authorList>
    </citation>
    <scope>NUCLEOTIDE SEQUENCE [LARGE SCALE GENOMIC DNA]</scope>
    <source>
        <strain evidence="2">Ta-2019</strain>
    </source>
</reference>
<dbReference type="Proteomes" id="UP000824469">
    <property type="component" value="Unassembled WGS sequence"/>
</dbReference>
<dbReference type="EMBL" id="JAHRHJ020000003">
    <property type="protein sequence ID" value="KAH9323134.1"/>
    <property type="molecule type" value="Genomic_DNA"/>
</dbReference>
<comment type="caution">
    <text evidence="2">The sequence shown here is derived from an EMBL/GenBank/DDBJ whole genome shotgun (WGS) entry which is preliminary data.</text>
</comment>
<sequence length="54" mass="6238">MIREGREKPNWPKAKRKSQRLTRGTSNGHNFRLLSSDFHKIGLFGTSKMYSPCS</sequence>
<keyword evidence="3" id="KW-1185">Reference proteome</keyword>
<gene>
    <name evidence="2" type="ORF">KI387_017773</name>
</gene>
<feature type="region of interest" description="Disordered" evidence="1">
    <location>
        <begin position="1"/>
        <end position="30"/>
    </location>
</feature>
<dbReference type="AlphaFoldDB" id="A0AA38LG45"/>
<accession>A0AA38LG45</accession>
<evidence type="ECO:0000313" key="3">
    <source>
        <dbReference type="Proteomes" id="UP000824469"/>
    </source>
</evidence>
<organism evidence="2 3">
    <name type="scientific">Taxus chinensis</name>
    <name type="common">Chinese yew</name>
    <name type="synonym">Taxus wallichiana var. chinensis</name>
    <dbReference type="NCBI Taxonomy" id="29808"/>
    <lineage>
        <taxon>Eukaryota</taxon>
        <taxon>Viridiplantae</taxon>
        <taxon>Streptophyta</taxon>
        <taxon>Embryophyta</taxon>
        <taxon>Tracheophyta</taxon>
        <taxon>Spermatophyta</taxon>
        <taxon>Pinopsida</taxon>
        <taxon>Pinidae</taxon>
        <taxon>Conifers II</taxon>
        <taxon>Cupressales</taxon>
        <taxon>Taxaceae</taxon>
        <taxon>Taxus</taxon>
    </lineage>
</organism>